<comment type="caution">
    <text evidence="1">The sequence shown here is derived from an EMBL/GenBank/DDBJ whole genome shotgun (WGS) entry which is preliminary data.</text>
</comment>
<organism evidence="1 2">
    <name type="scientific">Ladona fulva</name>
    <name type="common">Scarce chaser dragonfly</name>
    <name type="synonym">Libellula fulva</name>
    <dbReference type="NCBI Taxonomy" id="123851"/>
    <lineage>
        <taxon>Eukaryota</taxon>
        <taxon>Metazoa</taxon>
        <taxon>Ecdysozoa</taxon>
        <taxon>Arthropoda</taxon>
        <taxon>Hexapoda</taxon>
        <taxon>Insecta</taxon>
        <taxon>Pterygota</taxon>
        <taxon>Palaeoptera</taxon>
        <taxon>Odonata</taxon>
        <taxon>Epiprocta</taxon>
        <taxon>Anisoptera</taxon>
        <taxon>Libelluloidea</taxon>
        <taxon>Libellulidae</taxon>
        <taxon>Ladona</taxon>
    </lineage>
</organism>
<accession>A0A8K0KIE1</accession>
<dbReference type="AlphaFoldDB" id="A0A8K0KIE1"/>
<protein>
    <submittedName>
        <fullName evidence="1">Uncharacterized protein</fullName>
    </submittedName>
</protein>
<dbReference type="EMBL" id="KZ308954">
    <property type="protein sequence ID" value="KAG8235824.1"/>
    <property type="molecule type" value="Genomic_DNA"/>
</dbReference>
<evidence type="ECO:0000313" key="1">
    <source>
        <dbReference type="EMBL" id="KAG8235824.1"/>
    </source>
</evidence>
<reference evidence="1" key="1">
    <citation type="submission" date="2013-04" db="EMBL/GenBank/DDBJ databases">
        <authorList>
            <person name="Qu J."/>
            <person name="Murali S.C."/>
            <person name="Bandaranaike D."/>
            <person name="Bellair M."/>
            <person name="Blankenburg K."/>
            <person name="Chao H."/>
            <person name="Dinh H."/>
            <person name="Doddapaneni H."/>
            <person name="Downs B."/>
            <person name="Dugan-Rocha S."/>
            <person name="Elkadiri S."/>
            <person name="Gnanaolivu R.D."/>
            <person name="Hernandez B."/>
            <person name="Javaid M."/>
            <person name="Jayaseelan J.C."/>
            <person name="Lee S."/>
            <person name="Li M."/>
            <person name="Ming W."/>
            <person name="Munidasa M."/>
            <person name="Muniz J."/>
            <person name="Nguyen L."/>
            <person name="Ongeri F."/>
            <person name="Osuji N."/>
            <person name="Pu L.-L."/>
            <person name="Puazo M."/>
            <person name="Qu C."/>
            <person name="Quiroz J."/>
            <person name="Raj R."/>
            <person name="Weissenberger G."/>
            <person name="Xin Y."/>
            <person name="Zou X."/>
            <person name="Han Y."/>
            <person name="Richards S."/>
            <person name="Worley K."/>
            <person name="Muzny D."/>
            <person name="Gibbs R."/>
        </authorList>
    </citation>
    <scope>NUCLEOTIDE SEQUENCE</scope>
    <source>
        <strain evidence="1">Sampled in the wild</strain>
    </source>
</reference>
<sequence length="565" mass="61793">MQRKSELKSGNVWQSIESVIPEKLASHLGETFISPQNFRGLPLLSGYYAPFSLLTVHSMNRPTVPLCIHKLPPHCKDVLLTDRFIFITNPSSQILTVVSCKLSESTPEENNEYNPESVIQSFSFADGEQLLGIFKKTGAKAKREEKGLRGGASVVRGGSDSKSVGISWDKKQASPSILLNLNLSQSSAIENGGMKKSGSLNSDPSPSFIRTVERINVLSSENREVDTCIAVTTCGAYELQLRQCPTDLFLELALKKGELEEAERVAQVFNLNLQHLLEIAGDLELASKSFVQAIAFYKLSRLTSQPHILGPYSFSLSSNPFPLFSKVNFNYVCGSLHLRRPQHGCINLKPVIQIPCSRFLHDNQHYDEVLAVSVVGQTALWEPLKFLCSRRGLHREALSSLSRFLKSVAEDGLKGNDLIGHKLGSSTSPVAATLLDSGLWECLSEPALLQPFLEKPELAAAHMSFINTFLPVLTIPSLECQHLKSVLKFAAGGHSVELLSFIETVFGSGGSDLAPSERIHLSNLAVMAHVERVLRSSASSSSSLSDDSGKVAKRSYSPTLMGKFL</sequence>
<gene>
    <name evidence="1" type="ORF">J437_LFUL016137</name>
</gene>
<dbReference type="Proteomes" id="UP000792457">
    <property type="component" value="Unassembled WGS sequence"/>
</dbReference>
<proteinExistence type="predicted"/>
<evidence type="ECO:0000313" key="2">
    <source>
        <dbReference type="Proteomes" id="UP000792457"/>
    </source>
</evidence>
<reference evidence="1" key="2">
    <citation type="submission" date="2017-10" db="EMBL/GenBank/DDBJ databases">
        <title>Ladona fulva Genome sequencing and assembly.</title>
        <authorList>
            <person name="Murali S."/>
            <person name="Richards S."/>
            <person name="Bandaranaike D."/>
            <person name="Bellair M."/>
            <person name="Blankenburg K."/>
            <person name="Chao H."/>
            <person name="Dinh H."/>
            <person name="Doddapaneni H."/>
            <person name="Dugan-Rocha S."/>
            <person name="Elkadiri S."/>
            <person name="Gnanaolivu R."/>
            <person name="Hernandez B."/>
            <person name="Skinner E."/>
            <person name="Javaid M."/>
            <person name="Lee S."/>
            <person name="Li M."/>
            <person name="Ming W."/>
            <person name="Munidasa M."/>
            <person name="Muniz J."/>
            <person name="Nguyen L."/>
            <person name="Hughes D."/>
            <person name="Osuji N."/>
            <person name="Pu L.-L."/>
            <person name="Puazo M."/>
            <person name="Qu C."/>
            <person name="Quiroz J."/>
            <person name="Raj R."/>
            <person name="Weissenberger G."/>
            <person name="Xin Y."/>
            <person name="Zou X."/>
            <person name="Han Y."/>
            <person name="Worley K."/>
            <person name="Muzny D."/>
            <person name="Gibbs R."/>
        </authorList>
    </citation>
    <scope>NUCLEOTIDE SEQUENCE</scope>
    <source>
        <strain evidence="1">Sampled in the wild</strain>
    </source>
</reference>
<name>A0A8K0KIE1_LADFU</name>
<keyword evidence="2" id="KW-1185">Reference proteome</keyword>
<dbReference type="OrthoDB" id="16281at2759"/>